<gene>
    <name evidence="4" type="ORF">IAB67_05015</name>
</gene>
<protein>
    <submittedName>
        <fullName evidence="4">Aminotransferase class V-fold PLP-dependent enzyme</fullName>
    </submittedName>
</protein>
<dbReference type="Gene3D" id="3.40.640.10">
    <property type="entry name" value="Type I PLP-dependent aspartate aminotransferase-like (Major domain)"/>
    <property type="match status" value="1"/>
</dbReference>
<dbReference type="Pfam" id="PF01276">
    <property type="entry name" value="OKR_DC_1"/>
    <property type="match status" value="1"/>
</dbReference>
<dbReference type="GO" id="GO:0008483">
    <property type="term" value="F:transaminase activity"/>
    <property type="evidence" value="ECO:0007669"/>
    <property type="project" value="UniProtKB-KW"/>
</dbReference>
<comment type="cofactor">
    <cofactor evidence="1">
        <name>pyridoxal 5'-phosphate</name>
        <dbReference type="ChEBI" id="CHEBI:597326"/>
    </cofactor>
</comment>
<evidence type="ECO:0000259" key="3">
    <source>
        <dbReference type="Pfam" id="PF01276"/>
    </source>
</evidence>
<feature type="domain" description="Orn/Lys/Arg decarboxylases family 1 pyridoxal-P attachment site" evidence="3">
    <location>
        <begin position="5"/>
        <end position="289"/>
    </location>
</feature>
<name>A0A9D1IU90_9CLOT</name>
<sequence length="464" mass="49295">MSEAPLLSSLTALAARPGVSRFHMPGHKGHPCGSLFDSVFPIDYTELPLTGNLYDSDGPIARAEEEVARWYGMDGCFFLTCGATQGIKAALQFYCPSGGSVVLDRNCHKSVIDGCALLDLHPCYVCPDFSPATGVTGDISPDELTCQLRRSGASAAVVTSPTYYGHCLNIAALADAAHACGAALIVDSAHGAHLRACGCADPALEGADAIIFSAHKTLCALGQGAYLLFRGLDNMQCRALRAATALFGTTSPSYAVMASLDWARACMERGNGLWQSTAERALELRRRIELQTPFSCLHGGDPCRLTVRTDIAGLSGFDAAKYLFAMGIEPEMQDSGRVVFILTPQDTRDDWSRLENALHSLACHTASGVLQPPLCLPPLPPAPLSPRQALTAPKERRPLCECVGAVAGENLAPYPPGVAVVVQGETLTKFCIEYLCKMGYNEDTYIQVISSAAVPPTLKGGLEL</sequence>
<accession>A0A9D1IU90</accession>
<dbReference type="InterPro" id="IPR052357">
    <property type="entry name" value="Orn_Lys_Arg_decarboxylase-I"/>
</dbReference>
<proteinExistence type="predicted"/>
<dbReference type="SUPFAM" id="SSF53383">
    <property type="entry name" value="PLP-dependent transferases"/>
    <property type="match status" value="1"/>
</dbReference>
<dbReference type="PANTHER" id="PTHR43277:SF4">
    <property type="entry name" value="ARGININE DECARBOXYLASE"/>
    <property type="match status" value="1"/>
</dbReference>
<evidence type="ECO:0000313" key="4">
    <source>
        <dbReference type="EMBL" id="HIU43643.1"/>
    </source>
</evidence>
<dbReference type="InterPro" id="IPR015424">
    <property type="entry name" value="PyrdxlP-dep_Trfase"/>
</dbReference>
<dbReference type="InterPro" id="IPR015421">
    <property type="entry name" value="PyrdxlP-dep_Trfase_major"/>
</dbReference>
<dbReference type="PANTHER" id="PTHR43277">
    <property type="entry name" value="ARGININE DECARBOXYLASE"/>
    <property type="match status" value="1"/>
</dbReference>
<comment type="caution">
    <text evidence="4">The sequence shown here is derived from an EMBL/GenBank/DDBJ whole genome shotgun (WGS) entry which is preliminary data.</text>
</comment>
<dbReference type="Proteomes" id="UP000824073">
    <property type="component" value="Unassembled WGS sequence"/>
</dbReference>
<keyword evidence="4" id="KW-0032">Aminotransferase</keyword>
<organism evidence="4 5">
    <name type="scientific">Candidatus Ventrousia excrementavium</name>
    <dbReference type="NCBI Taxonomy" id="2840961"/>
    <lineage>
        <taxon>Bacteria</taxon>
        <taxon>Bacillati</taxon>
        <taxon>Bacillota</taxon>
        <taxon>Clostridia</taxon>
        <taxon>Eubacteriales</taxon>
        <taxon>Clostridiaceae</taxon>
        <taxon>Clostridiaceae incertae sedis</taxon>
        <taxon>Candidatus Ventrousia</taxon>
    </lineage>
</organism>
<reference evidence="4" key="2">
    <citation type="journal article" date="2021" name="PeerJ">
        <title>Extensive microbial diversity within the chicken gut microbiome revealed by metagenomics and culture.</title>
        <authorList>
            <person name="Gilroy R."/>
            <person name="Ravi A."/>
            <person name="Getino M."/>
            <person name="Pursley I."/>
            <person name="Horton D.L."/>
            <person name="Alikhan N.F."/>
            <person name="Baker D."/>
            <person name="Gharbi K."/>
            <person name="Hall N."/>
            <person name="Watson M."/>
            <person name="Adriaenssens E.M."/>
            <person name="Foster-Nyarko E."/>
            <person name="Jarju S."/>
            <person name="Secka A."/>
            <person name="Antonio M."/>
            <person name="Oren A."/>
            <person name="Chaudhuri R.R."/>
            <person name="La Ragione R."/>
            <person name="Hildebrand F."/>
            <person name="Pallen M.J."/>
        </authorList>
    </citation>
    <scope>NUCLEOTIDE SEQUENCE</scope>
    <source>
        <strain evidence="4">CHK191-8634</strain>
    </source>
</reference>
<evidence type="ECO:0000256" key="2">
    <source>
        <dbReference type="ARBA" id="ARBA00022898"/>
    </source>
</evidence>
<evidence type="ECO:0000313" key="5">
    <source>
        <dbReference type="Proteomes" id="UP000824073"/>
    </source>
</evidence>
<dbReference type="EMBL" id="DVMR01000042">
    <property type="protein sequence ID" value="HIU43643.1"/>
    <property type="molecule type" value="Genomic_DNA"/>
</dbReference>
<dbReference type="GO" id="GO:0016831">
    <property type="term" value="F:carboxy-lyase activity"/>
    <property type="evidence" value="ECO:0007669"/>
    <property type="project" value="UniProtKB-KW"/>
</dbReference>
<evidence type="ECO:0000256" key="1">
    <source>
        <dbReference type="ARBA" id="ARBA00001933"/>
    </source>
</evidence>
<reference evidence="4" key="1">
    <citation type="submission" date="2020-10" db="EMBL/GenBank/DDBJ databases">
        <authorList>
            <person name="Gilroy R."/>
        </authorList>
    </citation>
    <scope>NUCLEOTIDE SEQUENCE</scope>
    <source>
        <strain evidence="4">CHK191-8634</strain>
    </source>
</reference>
<keyword evidence="4" id="KW-0808">Transferase</keyword>
<keyword evidence="2" id="KW-0663">Pyridoxal phosphate</keyword>
<dbReference type="AlphaFoldDB" id="A0A9D1IU90"/>
<dbReference type="Gene3D" id="3.90.100.10">
    <property type="entry name" value="Orn/Lys/Arg decarboxylase, C-terminal domain"/>
    <property type="match status" value="1"/>
</dbReference>
<dbReference type="InterPro" id="IPR000310">
    <property type="entry name" value="Orn/Lys/Arg_deCO2ase_major_dom"/>
</dbReference>